<organism evidence="2 3">
    <name type="scientific">Emiliania huxleyi (strain CCMP1516)</name>
    <dbReference type="NCBI Taxonomy" id="280463"/>
    <lineage>
        <taxon>Eukaryota</taxon>
        <taxon>Haptista</taxon>
        <taxon>Haptophyta</taxon>
        <taxon>Prymnesiophyceae</taxon>
        <taxon>Isochrysidales</taxon>
        <taxon>Noelaerhabdaceae</taxon>
        <taxon>Emiliania</taxon>
    </lineage>
</organism>
<dbReference type="Proteomes" id="UP000013827">
    <property type="component" value="Unassembled WGS sequence"/>
</dbReference>
<accession>A0A0D3KYB0</accession>
<feature type="region of interest" description="Disordered" evidence="1">
    <location>
        <begin position="1"/>
        <end position="66"/>
    </location>
</feature>
<sequence>MTINKAQGQTLERERPEHSPPHPAEFDRHKTDSCRIALVSRQTSPPQEKPSPHRILFPVFADISPS</sequence>
<keyword evidence="3" id="KW-1185">Reference proteome</keyword>
<feature type="compositionally biased region" description="Polar residues" evidence="1">
    <location>
        <begin position="1"/>
        <end position="10"/>
    </location>
</feature>
<dbReference type="KEGG" id="ehx:EMIHUDRAFT_222512"/>
<proteinExistence type="predicted"/>
<reference evidence="3" key="1">
    <citation type="journal article" date="2013" name="Nature">
        <title>Pan genome of the phytoplankton Emiliania underpins its global distribution.</title>
        <authorList>
            <person name="Read B.A."/>
            <person name="Kegel J."/>
            <person name="Klute M.J."/>
            <person name="Kuo A."/>
            <person name="Lefebvre S.C."/>
            <person name="Maumus F."/>
            <person name="Mayer C."/>
            <person name="Miller J."/>
            <person name="Monier A."/>
            <person name="Salamov A."/>
            <person name="Young J."/>
            <person name="Aguilar M."/>
            <person name="Claverie J.M."/>
            <person name="Frickenhaus S."/>
            <person name="Gonzalez K."/>
            <person name="Herman E.K."/>
            <person name="Lin Y.C."/>
            <person name="Napier J."/>
            <person name="Ogata H."/>
            <person name="Sarno A.F."/>
            <person name="Shmutz J."/>
            <person name="Schroeder D."/>
            <person name="de Vargas C."/>
            <person name="Verret F."/>
            <person name="von Dassow P."/>
            <person name="Valentin K."/>
            <person name="Van de Peer Y."/>
            <person name="Wheeler G."/>
            <person name="Dacks J.B."/>
            <person name="Delwiche C.F."/>
            <person name="Dyhrman S.T."/>
            <person name="Glockner G."/>
            <person name="John U."/>
            <person name="Richards T."/>
            <person name="Worden A.Z."/>
            <person name="Zhang X."/>
            <person name="Grigoriev I.V."/>
            <person name="Allen A.E."/>
            <person name="Bidle K."/>
            <person name="Borodovsky M."/>
            <person name="Bowler C."/>
            <person name="Brownlee C."/>
            <person name="Cock J.M."/>
            <person name="Elias M."/>
            <person name="Gladyshev V.N."/>
            <person name="Groth M."/>
            <person name="Guda C."/>
            <person name="Hadaegh A."/>
            <person name="Iglesias-Rodriguez M.D."/>
            <person name="Jenkins J."/>
            <person name="Jones B.M."/>
            <person name="Lawson T."/>
            <person name="Leese F."/>
            <person name="Lindquist E."/>
            <person name="Lobanov A."/>
            <person name="Lomsadze A."/>
            <person name="Malik S.B."/>
            <person name="Marsh M.E."/>
            <person name="Mackinder L."/>
            <person name="Mock T."/>
            <person name="Mueller-Roeber B."/>
            <person name="Pagarete A."/>
            <person name="Parker M."/>
            <person name="Probert I."/>
            <person name="Quesneville H."/>
            <person name="Raines C."/>
            <person name="Rensing S.A."/>
            <person name="Riano-Pachon D.M."/>
            <person name="Richier S."/>
            <person name="Rokitta S."/>
            <person name="Shiraiwa Y."/>
            <person name="Soanes D.M."/>
            <person name="van der Giezen M."/>
            <person name="Wahlund T.M."/>
            <person name="Williams B."/>
            <person name="Wilson W."/>
            <person name="Wolfe G."/>
            <person name="Wurch L.L."/>
        </authorList>
    </citation>
    <scope>NUCLEOTIDE SEQUENCE</scope>
</reference>
<dbReference type="RefSeq" id="XP_005793174.1">
    <property type="nucleotide sequence ID" value="XM_005793117.1"/>
</dbReference>
<evidence type="ECO:0000256" key="1">
    <source>
        <dbReference type="SAM" id="MobiDB-lite"/>
    </source>
</evidence>
<evidence type="ECO:0000313" key="2">
    <source>
        <dbReference type="EnsemblProtists" id="EOD40745"/>
    </source>
</evidence>
<dbReference type="GeneID" id="17286016"/>
<protein>
    <submittedName>
        <fullName evidence="2">Uncharacterized protein</fullName>
    </submittedName>
</protein>
<dbReference type="AlphaFoldDB" id="A0A0D3KYB0"/>
<dbReference type="PaxDb" id="2903-EOD40745"/>
<dbReference type="HOGENOM" id="CLU_2836581_0_0_1"/>
<reference evidence="2" key="2">
    <citation type="submission" date="2024-10" db="UniProtKB">
        <authorList>
            <consortium name="EnsemblProtists"/>
        </authorList>
    </citation>
    <scope>IDENTIFICATION</scope>
</reference>
<evidence type="ECO:0000313" key="3">
    <source>
        <dbReference type="Proteomes" id="UP000013827"/>
    </source>
</evidence>
<dbReference type="EnsemblProtists" id="EOD40745">
    <property type="protein sequence ID" value="EOD40745"/>
    <property type="gene ID" value="EMIHUDRAFT_222512"/>
</dbReference>
<feature type="compositionally biased region" description="Basic and acidic residues" evidence="1">
    <location>
        <begin position="11"/>
        <end position="33"/>
    </location>
</feature>
<name>A0A0D3KYB0_EMIH1</name>